<feature type="domain" description="MurNAc-LAA" evidence="4">
    <location>
        <begin position="1"/>
        <end position="123"/>
    </location>
</feature>
<dbReference type="Gene3D" id="3.40.630.40">
    <property type="entry name" value="Zn-dependent exopeptidases"/>
    <property type="match status" value="1"/>
</dbReference>
<evidence type="ECO:0000256" key="3">
    <source>
        <dbReference type="ARBA" id="ARBA00022801"/>
    </source>
</evidence>
<keyword evidence="3 5" id="KW-0378">Hydrolase</keyword>
<protein>
    <recommendedName>
        <fullName evidence="2">N-acetylmuramoyl-L-alanine amidase</fullName>
        <ecNumber evidence="2">3.5.1.28</ecNumber>
    </recommendedName>
</protein>
<dbReference type="EC" id="3.5.1.28" evidence="2"/>
<dbReference type="InterPro" id="IPR050695">
    <property type="entry name" value="N-acetylmuramoyl_amidase_3"/>
</dbReference>
<dbReference type="GO" id="GO:0030288">
    <property type="term" value="C:outer membrane-bounded periplasmic space"/>
    <property type="evidence" value="ECO:0007669"/>
    <property type="project" value="TreeGrafter"/>
</dbReference>
<comment type="catalytic activity">
    <reaction evidence="1">
        <text>Hydrolyzes the link between N-acetylmuramoyl residues and L-amino acid residues in certain cell-wall glycopeptides.</text>
        <dbReference type="EC" id="3.5.1.28"/>
    </reaction>
</comment>
<gene>
    <name evidence="5" type="ORF">VT98_13141</name>
</gene>
<evidence type="ECO:0000256" key="2">
    <source>
        <dbReference type="ARBA" id="ARBA00011901"/>
    </source>
</evidence>
<keyword evidence="6" id="KW-1185">Reference proteome</keyword>
<dbReference type="Pfam" id="PF01520">
    <property type="entry name" value="Amidase_3"/>
    <property type="match status" value="1"/>
</dbReference>
<dbReference type="PANTHER" id="PTHR30404">
    <property type="entry name" value="N-ACETYLMURAMOYL-L-ALANINE AMIDASE"/>
    <property type="match status" value="1"/>
</dbReference>
<name>A0A444IY01_9BACT</name>
<feature type="non-terminal residue" evidence="5">
    <location>
        <position position="126"/>
    </location>
</feature>
<dbReference type="CDD" id="cd02696">
    <property type="entry name" value="MurNAc-LAA"/>
    <property type="match status" value="1"/>
</dbReference>
<dbReference type="GO" id="GO:0009253">
    <property type="term" value="P:peptidoglycan catabolic process"/>
    <property type="evidence" value="ECO:0007669"/>
    <property type="project" value="InterPro"/>
</dbReference>
<dbReference type="SUPFAM" id="SSF53187">
    <property type="entry name" value="Zn-dependent exopeptidases"/>
    <property type="match status" value="1"/>
</dbReference>
<sequence>MAKKIKKILEEKNGYEVLLTRDGDVSLALEERTAIANTKEADLFLSIHVNAHPEETIRGVETFYLNLATHTEAMRVAALENATSTHNMSEMQDILSELMQNEKINESSQLAEFVQHNMITGLKKTK</sequence>
<evidence type="ECO:0000313" key="5">
    <source>
        <dbReference type="EMBL" id="RWX45703.1"/>
    </source>
</evidence>
<reference evidence="5 6" key="1">
    <citation type="submission" date="2017-01" db="EMBL/GenBank/DDBJ databases">
        <title>The cable genome- insights into the physiology and evolution of filamentous bacteria capable of sulfide oxidation via long distance electron transfer.</title>
        <authorList>
            <person name="Schreiber L."/>
            <person name="Bjerg J.T."/>
            <person name="Boggild A."/>
            <person name="Van De Vossenberg J."/>
            <person name="Meysman F."/>
            <person name="Nielsen L.P."/>
            <person name="Schramm A."/>
            <person name="Kjeldsen K.U."/>
        </authorList>
    </citation>
    <scope>NUCLEOTIDE SEQUENCE [LARGE SCALE GENOMIC DNA]</scope>
    <source>
        <strain evidence="5">A1</strain>
    </source>
</reference>
<evidence type="ECO:0000259" key="4">
    <source>
        <dbReference type="Pfam" id="PF01520"/>
    </source>
</evidence>
<evidence type="ECO:0000313" key="6">
    <source>
        <dbReference type="Proteomes" id="UP000288086"/>
    </source>
</evidence>
<dbReference type="AlphaFoldDB" id="A0A444IY01"/>
<dbReference type="Proteomes" id="UP000288086">
    <property type="component" value="Unassembled WGS sequence"/>
</dbReference>
<accession>A0A444IY01</accession>
<organism evidence="5 6">
    <name type="scientific">Candidatus Electrothrix communis</name>
    <dbReference type="NCBI Taxonomy" id="1859133"/>
    <lineage>
        <taxon>Bacteria</taxon>
        <taxon>Pseudomonadati</taxon>
        <taxon>Thermodesulfobacteriota</taxon>
        <taxon>Desulfobulbia</taxon>
        <taxon>Desulfobulbales</taxon>
        <taxon>Desulfobulbaceae</taxon>
        <taxon>Candidatus Electrothrix</taxon>
    </lineage>
</organism>
<comment type="caution">
    <text evidence="5">The sequence shown here is derived from an EMBL/GenBank/DDBJ whole genome shotgun (WGS) entry which is preliminary data.</text>
</comment>
<dbReference type="PANTHER" id="PTHR30404:SF0">
    <property type="entry name" value="N-ACETYLMURAMOYL-L-ALANINE AMIDASE AMIC"/>
    <property type="match status" value="1"/>
</dbReference>
<dbReference type="GO" id="GO:0008745">
    <property type="term" value="F:N-acetylmuramoyl-L-alanine amidase activity"/>
    <property type="evidence" value="ECO:0007669"/>
    <property type="project" value="UniProtKB-EC"/>
</dbReference>
<dbReference type="EMBL" id="MTKP01000314">
    <property type="protein sequence ID" value="RWX45703.1"/>
    <property type="molecule type" value="Genomic_DNA"/>
</dbReference>
<proteinExistence type="predicted"/>
<evidence type="ECO:0000256" key="1">
    <source>
        <dbReference type="ARBA" id="ARBA00001561"/>
    </source>
</evidence>
<dbReference type="InterPro" id="IPR002508">
    <property type="entry name" value="MurNAc-LAA_cat"/>
</dbReference>